<keyword evidence="1" id="KW-0472">Membrane</keyword>
<keyword evidence="3" id="KW-1185">Reference proteome</keyword>
<dbReference type="EMBL" id="AP025327">
    <property type="protein sequence ID" value="BDD13140.1"/>
    <property type="molecule type" value="Genomic_DNA"/>
</dbReference>
<dbReference type="RefSeq" id="WP_338396352.1">
    <property type="nucleotide sequence ID" value="NZ_AP025327.1"/>
</dbReference>
<evidence type="ECO:0000313" key="2">
    <source>
        <dbReference type="EMBL" id="BDD13140.1"/>
    </source>
</evidence>
<evidence type="ECO:0000256" key="1">
    <source>
        <dbReference type="SAM" id="Phobius"/>
    </source>
</evidence>
<gene>
    <name evidence="2" type="ORF">FUAX_55720</name>
</gene>
<keyword evidence="1" id="KW-1133">Transmembrane helix</keyword>
<protein>
    <submittedName>
        <fullName evidence="2">Uncharacterized protein</fullName>
    </submittedName>
</protein>
<accession>A0AAU9DKV1</accession>
<dbReference type="Proteomes" id="UP001348817">
    <property type="component" value="Plasmid pFA13"/>
</dbReference>
<reference evidence="2 3" key="1">
    <citation type="submission" date="2021-12" db="EMBL/GenBank/DDBJ databases">
        <title>Genome sequencing of bacteria with rrn-lacking chromosome and rrn-plasmid.</title>
        <authorList>
            <person name="Anda M."/>
            <person name="Iwasaki W."/>
        </authorList>
    </citation>
    <scope>NUCLEOTIDE SEQUENCE [LARGE SCALE GENOMIC DNA]</scope>
    <source>
        <strain evidence="2 3">DSM 100852</strain>
        <plasmid evidence="2 3">pFA13</plasmid>
    </source>
</reference>
<dbReference type="AlphaFoldDB" id="A0AAU9DKV1"/>
<keyword evidence="1" id="KW-0812">Transmembrane</keyword>
<geneLocation type="plasmid" evidence="2 3">
    <name>pFA13</name>
</geneLocation>
<dbReference type="KEGG" id="fax:FUAX_55720"/>
<feature type="transmembrane region" description="Helical" evidence="1">
    <location>
        <begin position="6"/>
        <end position="25"/>
    </location>
</feature>
<sequence length="187" mass="20843">MDDRYPLAIPGLLFFVVVFICFFNMDRFPWEEQPPSVTVTHDTVEVVKTVTDTVFSEEVVNVPVLVSVVDSVRVPDTVRVCSRCAVWGEYAGTVPVDEGIVKYRAEVAGRFRNISLSFADLRPVTTKYITKHVLEKEAFRSGFYAGGFAGFKAFGPSFSYVRPRDAITASWDAGGGGFSVGYQRRLF</sequence>
<organism evidence="2 3">
    <name type="scientific">Fulvitalea axinellae</name>
    <dbReference type="NCBI Taxonomy" id="1182444"/>
    <lineage>
        <taxon>Bacteria</taxon>
        <taxon>Pseudomonadati</taxon>
        <taxon>Bacteroidota</taxon>
        <taxon>Cytophagia</taxon>
        <taxon>Cytophagales</taxon>
        <taxon>Persicobacteraceae</taxon>
        <taxon>Fulvitalea</taxon>
    </lineage>
</organism>
<proteinExistence type="predicted"/>
<keyword evidence="2" id="KW-0614">Plasmid</keyword>
<evidence type="ECO:0000313" key="3">
    <source>
        <dbReference type="Proteomes" id="UP001348817"/>
    </source>
</evidence>
<name>A0AAU9DKV1_9BACT</name>